<evidence type="ECO:0000313" key="2">
    <source>
        <dbReference type="Proteomes" id="UP001060085"/>
    </source>
</evidence>
<comment type="caution">
    <text evidence="1">The sequence shown here is derived from an EMBL/GenBank/DDBJ whole genome shotgun (WGS) entry which is preliminary data.</text>
</comment>
<proteinExistence type="predicted"/>
<dbReference type="EMBL" id="CM044703">
    <property type="protein sequence ID" value="KAI5670415.1"/>
    <property type="molecule type" value="Genomic_DNA"/>
</dbReference>
<protein>
    <submittedName>
        <fullName evidence="1">Uncharacterized protein</fullName>
    </submittedName>
</protein>
<evidence type="ECO:0000313" key="1">
    <source>
        <dbReference type="EMBL" id="KAI5670415.1"/>
    </source>
</evidence>
<name>A0ACC0BCM8_CATRO</name>
<sequence>MSGGSLLDPYRYRLHSRSYSCSRNGNFIKNFDEFVTRHICDLSIAQAPIFYSNEFAEIDSFNRVTRNPSGPFLLVIRLQPTILDRRWVAVGVYIQFTDTVEVGTREKLVSSRLNRGTEKMRSEIKEAGASAPLLPDVQFAGDEVSDGASISSAIFNVSTSMIGAGIMSIPATFKVLGVIPSFLVILILAFFVEVTVEFLLKYTRHSGDLNSYGGLMAESFGKPGAVALQVCVLLTNLGAMIIYLIIIGDVLCGNQSEGSVHLGVLQEWFGIHWWNSRAYALLFVVLFVMLPLVAFRRIDSLRHASAISILLAVLFVLICSAMAIHAMWEGKAQKPRLVPDFQHGVTFFDLFTTIPVIATAFGCHVNVHPIRAELGRPSEMTRAVRISLVICVAIYFAVGFFGYVLFGDSIMADMLVNFDQVSGSVISMLLNEIVRLSYAIHLMLVFPVMNFSLRTNVDELLFPKGILLATDNTRFLSITCVLLAFIYMAAVAIPNIWYFFQFMGTTTVVCLMFIFPSSIILRDIHCISTRRDKILAVLSIIVANNHDAGASAPLLPEIDSSEPEKRPSIPGAVFNVSTSIIGAGIMSIPATLKVLGVFPAFAMIVLVALLVDLSVEFMLRFTYNGESRTYAGLMKESFGWIGSVAVQICVFLTNLGCLIIYLIIIGDVLSGKGAEHLGVLQEWFGVHWWNARPVAILFIVVFVMLPLVLYRRVESLWLSSAISVFLAIVFVGICSVMAISALARGETRHIQLLPQLNNGVSFFNLFTAVPVIVTAFTFHFNVHAIGVELGKPAAMISAVRISLVLCATIYFTIGIFGYLLFGDSVMDDILVNFDKGTGSAISSLLNDIVRLSYGLHLMLVFPLLNFSLRTNIDELLFPGKAHLATDTKRFIALTIFLLVLSYIAAIAIPSIWYFFQFMGSTSAVCLAFIFPGIIALRDIHGISTRKDKIIAAIMVSLAVITSTIAISANIYKLVGNKS</sequence>
<reference evidence="2" key="1">
    <citation type="journal article" date="2023" name="Nat. Plants">
        <title>Single-cell RNA sequencing provides a high-resolution roadmap for understanding the multicellular compartmentation of specialized metabolism.</title>
        <authorList>
            <person name="Sun S."/>
            <person name="Shen X."/>
            <person name="Li Y."/>
            <person name="Li Y."/>
            <person name="Wang S."/>
            <person name="Li R."/>
            <person name="Zhang H."/>
            <person name="Shen G."/>
            <person name="Guo B."/>
            <person name="Wei J."/>
            <person name="Xu J."/>
            <person name="St-Pierre B."/>
            <person name="Chen S."/>
            <person name="Sun C."/>
        </authorList>
    </citation>
    <scope>NUCLEOTIDE SEQUENCE [LARGE SCALE GENOMIC DNA]</scope>
</reference>
<accession>A0ACC0BCM8</accession>
<gene>
    <name evidence="1" type="ORF">M9H77_10779</name>
</gene>
<organism evidence="1 2">
    <name type="scientific">Catharanthus roseus</name>
    <name type="common">Madagascar periwinkle</name>
    <name type="synonym">Vinca rosea</name>
    <dbReference type="NCBI Taxonomy" id="4058"/>
    <lineage>
        <taxon>Eukaryota</taxon>
        <taxon>Viridiplantae</taxon>
        <taxon>Streptophyta</taxon>
        <taxon>Embryophyta</taxon>
        <taxon>Tracheophyta</taxon>
        <taxon>Spermatophyta</taxon>
        <taxon>Magnoliopsida</taxon>
        <taxon>eudicotyledons</taxon>
        <taxon>Gunneridae</taxon>
        <taxon>Pentapetalae</taxon>
        <taxon>asterids</taxon>
        <taxon>lamiids</taxon>
        <taxon>Gentianales</taxon>
        <taxon>Apocynaceae</taxon>
        <taxon>Rauvolfioideae</taxon>
        <taxon>Vinceae</taxon>
        <taxon>Catharanthinae</taxon>
        <taxon>Catharanthus</taxon>
    </lineage>
</organism>
<dbReference type="Proteomes" id="UP001060085">
    <property type="component" value="Linkage Group LG03"/>
</dbReference>
<keyword evidence="2" id="KW-1185">Reference proteome</keyword>